<accession>A0A4V1WFN4</accession>
<dbReference type="InterPro" id="IPR026444">
    <property type="entry name" value="Secre_tail"/>
</dbReference>
<evidence type="ECO:0000256" key="1">
    <source>
        <dbReference type="ARBA" id="ARBA00022729"/>
    </source>
</evidence>
<dbReference type="OrthoDB" id="7443339at2"/>
<name>A0A4V1WFN4_9FLAO</name>
<dbReference type="InterPro" id="IPR036514">
    <property type="entry name" value="SGNH_hydro_sf"/>
</dbReference>
<feature type="domain" description="PKD" evidence="2">
    <location>
        <begin position="306"/>
        <end position="352"/>
    </location>
</feature>
<dbReference type="SMART" id="SM00089">
    <property type="entry name" value="PKD"/>
    <property type="match status" value="1"/>
</dbReference>
<keyword evidence="1" id="KW-0732">Signal</keyword>
<comment type="caution">
    <text evidence="3">The sequence shown here is derived from an EMBL/GenBank/DDBJ whole genome shotgun (WGS) entry which is preliminary data.</text>
</comment>
<dbReference type="InterPro" id="IPR000601">
    <property type="entry name" value="PKD_dom"/>
</dbReference>
<dbReference type="AlphaFoldDB" id="A0A4V1WFN4"/>
<sequence>MTTNSLQCSSFALNITNMKRILSLAFLLIATTGFSQTEKKVLFIGNSYTSANNLPDLVNSLAQAAGNSIIAQAHIPGGSQLSQHAVNSTVLNLISSKDWDYVILQDQSQKPSFPDAQVQADVYPYAEILADSVYSNNECSVPLFYGTWGRQNGDSQWVGINTFEKMNGRLFDAYTYMANDAEGMLSPVGIGFAHVKQAGVGAVVNFNDLYTSDESHPTIKGSYLAACIFNNIIFNGVSTGNTFLPAGMTSNETAYLQGVADHVVYAVDSVQIDFRPDLTNNTFATAVNSSQVTFTPTITDGDFESWDFGDGQTSTQENAIHTYTSNGIYEVTMHTSANCQSDSLKQDVDINVLGISNEEMLSFNVYPNPSSDGIVTIDLKGKGNYSVFTLLGKEIYEGNTQQITLSKGVYIVRYKNETRKITVL</sequence>
<dbReference type="Gene3D" id="2.60.40.10">
    <property type="entry name" value="Immunoglobulins"/>
    <property type="match status" value="1"/>
</dbReference>
<dbReference type="NCBIfam" id="TIGR04183">
    <property type="entry name" value="Por_Secre_tail"/>
    <property type="match status" value="1"/>
</dbReference>
<dbReference type="Pfam" id="PF18911">
    <property type="entry name" value="PKD_4"/>
    <property type="match status" value="1"/>
</dbReference>
<gene>
    <name evidence="3" type="ORF">ERX46_07510</name>
</gene>
<reference evidence="3 4" key="1">
    <citation type="submission" date="2019-02" db="EMBL/GenBank/DDBJ databases">
        <title>Genome sequence of the sea-ice species Brumimicrobium glaciale.</title>
        <authorList>
            <person name="Bowman J.P."/>
        </authorList>
    </citation>
    <scope>NUCLEOTIDE SEQUENCE [LARGE SCALE GENOMIC DNA]</scope>
    <source>
        <strain evidence="3 4">IC156</strain>
    </source>
</reference>
<dbReference type="InterPro" id="IPR035986">
    <property type="entry name" value="PKD_dom_sf"/>
</dbReference>
<dbReference type="Proteomes" id="UP000293952">
    <property type="component" value="Unassembled WGS sequence"/>
</dbReference>
<dbReference type="SUPFAM" id="SSF49299">
    <property type="entry name" value="PKD domain"/>
    <property type="match status" value="1"/>
</dbReference>
<organism evidence="3 4">
    <name type="scientific">Brumimicrobium glaciale</name>
    <dbReference type="NCBI Taxonomy" id="200475"/>
    <lineage>
        <taxon>Bacteria</taxon>
        <taxon>Pseudomonadati</taxon>
        <taxon>Bacteroidota</taxon>
        <taxon>Flavobacteriia</taxon>
        <taxon>Flavobacteriales</taxon>
        <taxon>Crocinitomicaceae</taxon>
        <taxon>Brumimicrobium</taxon>
    </lineage>
</organism>
<dbReference type="GO" id="GO:0016788">
    <property type="term" value="F:hydrolase activity, acting on ester bonds"/>
    <property type="evidence" value="ECO:0007669"/>
    <property type="project" value="UniProtKB-ARBA"/>
</dbReference>
<dbReference type="InterPro" id="IPR022409">
    <property type="entry name" value="PKD/Chitinase_dom"/>
</dbReference>
<keyword evidence="4" id="KW-1185">Reference proteome</keyword>
<evidence type="ECO:0000259" key="2">
    <source>
        <dbReference type="PROSITE" id="PS50093"/>
    </source>
</evidence>
<dbReference type="InterPro" id="IPR013783">
    <property type="entry name" value="Ig-like_fold"/>
</dbReference>
<protein>
    <submittedName>
        <fullName evidence="3">T9SS type A sorting domain-containing protein</fullName>
    </submittedName>
</protein>
<evidence type="ECO:0000313" key="4">
    <source>
        <dbReference type="Proteomes" id="UP000293952"/>
    </source>
</evidence>
<dbReference type="CDD" id="cd00146">
    <property type="entry name" value="PKD"/>
    <property type="match status" value="1"/>
</dbReference>
<dbReference type="EMBL" id="SETE01000003">
    <property type="protein sequence ID" value="RYM33806.1"/>
    <property type="molecule type" value="Genomic_DNA"/>
</dbReference>
<evidence type="ECO:0000313" key="3">
    <source>
        <dbReference type="EMBL" id="RYM33806.1"/>
    </source>
</evidence>
<dbReference type="Gene3D" id="3.40.50.1110">
    <property type="entry name" value="SGNH hydrolase"/>
    <property type="match status" value="1"/>
</dbReference>
<dbReference type="PROSITE" id="PS50093">
    <property type="entry name" value="PKD"/>
    <property type="match status" value="1"/>
</dbReference>
<proteinExistence type="predicted"/>